<dbReference type="GO" id="GO:0007060">
    <property type="term" value="P:male meiosis chromosome segregation"/>
    <property type="evidence" value="ECO:0007669"/>
    <property type="project" value="TreeGrafter"/>
</dbReference>
<comment type="caution">
    <text evidence="3">The sequence shown here is derived from an EMBL/GenBank/DDBJ whole genome shotgun (WGS) entry which is preliminary data.</text>
</comment>
<reference evidence="3 4" key="1">
    <citation type="journal article" date="2023" name="BMC Biol.">
        <title>The compact genome of the sponge Oopsacas minuta (Hexactinellida) is lacking key metazoan core genes.</title>
        <authorList>
            <person name="Santini S."/>
            <person name="Schenkelaars Q."/>
            <person name="Jourda C."/>
            <person name="Duchesne M."/>
            <person name="Belahbib H."/>
            <person name="Rocher C."/>
            <person name="Selva M."/>
            <person name="Riesgo A."/>
            <person name="Vervoort M."/>
            <person name="Leys S.P."/>
            <person name="Kodjabachian L."/>
            <person name="Le Bivic A."/>
            <person name="Borchiellini C."/>
            <person name="Claverie J.M."/>
            <person name="Renard E."/>
        </authorList>
    </citation>
    <scope>NUCLEOTIDE SEQUENCE [LARGE SCALE GENOMIC DNA]</scope>
    <source>
        <strain evidence="3">SPO-2</strain>
    </source>
</reference>
<sequence>MEGSVDQSVKELQTLVTTLSQENLTLSDDNKLQDIGDRLLSLLETFPRHTDTSQLKGHMSSIHTAAVTLWNVAVAFRASGNTRKSFVAQLRHVSLGLVLLSEPLSPPISHFKKVLAMSLKTARAWIDADNYVMADAAIVHGWEQTERLLKGVGGDPEGFAIVSASKVRLLACKSEAWLGLSEQERALDCIGQAKQLLPHVSQSERAWVAVLCYNLGLDLYHQGAATQCLNWLKESYEIGRQGNCIEATKQAKTLRLITIAYLEADTAGEWIKALNTVELSLTEHLHPTGLFLKLRVLLKGREVSSGQEVQIRSSLLDLIRCPDSEIDLCLSGVKITADTPGLSELALNSLSAIKERHNSPHDTSKCVLLQLELLLKSDRIDESLQLLTGTADQLVESDVCKQTVMVLWEHATRLVETGRHHQALLLYEHCLNRYSGCGLGESNLAKLHRNVASCLLELSRFEEAQSALRSAVRYGSVNPYTHYIGYKLALLQNNSSLAGEHLSNMISSYDSNSVKSAGEVSIEGLLSLSVQVAFETGNKLVACSALEELVLSRGQVSSSTLSSLRCLVRLKLTLMEGMSEEDTADMRRQVVKLISTAYNQLIKSKSNEDTDLSPEVGWFSKVAWNLALQSQTDYSTMKDLFSLSMRLNKLSILDPSSQSRQRSCLIGASAAGLKYLKGVLDEREVKSVTEEVLSFVEQGKQLCTADRYGQTDRSLESSLVFFHLFEIETKHKLGYQNLNSCLEEIALLPTADSKIFEAIASITCEGSLPSKRLAVKSLQLAIERHNSSNTDTNKLAQLQHSLITLLLSNDMLVDSAGRENAFKTFKFILSNLDTREANGMQKYPEIDTVWLMTKAWNLGIIQFSKQLFVEAERWCGLSLKFLYQLREMKSCYETQMTNVYSEILTKLPDSCDGMLQQPDH</sequence>
<dbReference type="SUPFAM" id="SSF48452">
    <property type="entry name" value="TPR-like"/>
    <property type="match status" value="2"/>
</dbReference>
<dbReference type="AlphaFoldDB" id="A0AAV7K6C1"/>
<evidence type="ECO:0000256" key="2">
    <source>
        <dbReference type="ARBA" id="ARBA00031845"/>
    </source>
</evidence>
<proteinExistence type="predicted"/>
<dbReference type="EMBL" id="JAKMXF010000144">
    <property type="protein sequence ID" value="KAI6656405.1"/>
    <property type="molecule type" value="Genomic_DNA"/>
</dbReference>
<dbReference type="InterPro" id="IPR013940">
    <property type="entry name" value="Spo22/ZIP4/TEX11"/>
</dbReference>
<evidence type="ECO:0000256" key="1">
    <source>
        <dbReference type="ARBA" id="ARBA00023254"/>
    </source>
</evidence>
<dbReference type="GO" id="GO:0000801">
    <property type="term" value="C:central element"/>
    <property type="evidence" value="ECO:0007669"/>
    <property type="project" value="TreeGrafter"/>
</dbReference>
<dbReference type="Gene3D" id="1.25.40.10">
    <property type="entry name" value="Tetratricopeptide repeat domain"/>
    <property type="match status" value="1"/>
</dbReference>
<gene>
    <name evidence="3" type="ORF">LOD99_1202</name>
</gene>
<dbReference type="Proteomes" id="UP001165289">
    <property type="component" value="Unassembled WGS sequence"/>
</dbReference>
<keyword evidence="1" id="KW-0469">Meiosis</keyword>
<dbReference type="Pfam" id="PF08631">
    <property type="entry name" value="SPO22"/>
    <property type="match status" value="1"/>
</dbReference>
<keyword evidence="4" id="KW-1185">Reference proteome</keyword>
<dbReference type="PANTHER" id="PTHR47083:SF1">
    <property type="entry name" value="TESTIS-EXPRESSED PROTEIN 11"/>
    <property type="match status" value="1"/>
</dbReference>
<protein>
    <recommendedName>
        <fullName evidence="2">Protein ZIP4 homolog</fullName>
    </recommendedName>
</protein>
<evidence type="ECO:0000313" key="4">
    <source>
        <dbReference type="Proteomes" id="UP001165289"/>
    </source>
</evidence>
<accession>A0AAV7K6C1</accession>
<organism evidence="3 4">
    <name type="scientific">Oopsacas minuta</name>
    <dbReference type="NCBI Taxonomy" id="111878"/>
    <lineage>
        <taxon>Eukaryota</taxon>
        <taxon>Metazoa</taxon>
        <taxon>Porifera</taxon>
        <taxon>Hexactinellida</taxon>
        <taxon>Hexasterophora</taxon>
        <taxon>Lyssacinosida</taxon>
        <taxon>Leucopsacidae</taxon>
        <taxon>Oopsacas</taxon>
    </lineage>
</organism>
<name>A0AAV7K6C1_9METZ</name>
<evidence type="ECO:0000313" key="3">
    <source>
        <dbReference type="EMBL" id="KAI6656405.1"/>
    </source>
</evidence>
<dbReference type="InterPro" id="IPR042861">
    <property type="entry name" value="TEX11"/>
</dbReference>
<dbReference type="GO" id="GO:0007131">
    <property type="term" value="P:reciprocal meiotic recombination"/>
    <property type="evidence" value="ECO:0007669"/>
    <property type="project" value="TreeGrafter"/>
</dbReference>
<dbReference type="GO" id="GO:0007130">
    <property type="term" value="P:synaptonemal complex assembly"/>
    <property type="evidence" value="ECO:0007669"/>
    <property type="project" value="TreeGrafter"/>
</dbReference>
<dbReference type="InterPro" id="IPR011990">
    <property type="entry name" value="TPR-like_helical_dom_sf"/>
</dbReference>
<dbReference type="PANTHER" id="PTHR47083">
    <property type="entry name" value="TESTIS-EXPRESSED PROTEIN 11"/>
    <property type="match status" value="1"/>
</dbReference>